<reference evidence="2 3" key="1">
    <citation type="journal article" date="2019" name="Nat. Ecol. Evol.">
        <title>Megaphylogeny resolves global patterns of mushroom evolution.</title>
        <authorList>
            <person name="Varga T."/>
            <person name="Krizsan K."/>
            <person name="Foldi C."/>
            <person name="Dima B."/>
            <person name="Sanchez-Garcia M."/>
            <person name="Sanchez-Ramirez S."/>
            <person name="Szollosi G.J."/>
            <person name="Szarkandi J.G."/>
            <person name="Papp V."/>
            <person name="Albert L."/>
            <person name="Andreopoulos W."/>
            <person name="Angelini C."/>
            <person name="Antonin V."/>
            <person name="Barry K.W."/>
            <person name="Bougher N.L."/>
            <person name="Buchanan P."/>
            <person name="Buyck B."/>
            <person name="Bense V."/>
            <person name="Catcheside P."/>
            <person name="Chovatia M."/>
            <person name="Cooper J."/>
            <person name="Damon W."/>
            <person name="Desjardin D."/>
            <person name="Finy P."/>
            <person name="Geml J."/>
            <person name="Haridas S."/>
            <person name="Hughes K."/>
            <person name="Justo A."/>
            <person name="Karasinski D."/>
            <person name="Kautmanova I."/>
            <person name="Kiss B."/>
            <person name="Kocsube S."/>
            <person name="Kotiranta H."/>
            <person name="LaButti K.M."/>
            <person name="Lechner B.E."/>
            <person name="Liimatainen K."/>
            <person name="Lipzen A."/>
            <person name="Lukacs Z."/>
            <person name="Mihaltcheva S."/>
            <person name="Morgado L.N."/>
            <person name="Niskanen T."/>
            <person name="Noordeloos M.E."/>
            <person name="Ohm R.A."/>
            <person name="Ortiz-Santana B."/>
            <person name="Ovrebo C."/>
            <person name="Racz N."/>
            <person name="Riley R."/>
            <person name="Savchenko A."/>
            <person name="Shiryaev A."/>
            <person name="Soop K."/>
            <person name="Spirin V."/>
            <person name="Szebenyi C."/>
            <person name="Tomsovsky M."/>
            <person name="Tulloss R.E."/>
            <person name="Uehling J."/>
            <person name="Grigoriev I.V."/>
            <person name="Vagvolgyi C."/>
            <person name="Papp T."/>
            <person name="Martin F.M."/>
            <person name="Miettinen O."/>
            <person name="Hibbett D.S."/>
            <person name="Nagy L.G."/>
        </authorList>
    </citation>
    <scope>NUCLEOTIDE SEQUENCE [LARGE SCALE GENOMIC DNA]</scope>
    <source>
        <strain evidence="2 3">CBS 166.37</strain>
    </source>
</reference>
<feature type="compositionally biased region" description="Pro residues" evidence="1">
    <location>
        <begin position="19"/>
        <end position="29"/>
    </location>
</feature>
<organism evidence="2 3">
    <name type="scientific">Crucibulum laeve</name>
    <dbReference type="NCBI Taxonomy" id="68775"/>
    <lineage>
        <taxon>Eukaryota</taxon>
        <taxon>Fungi</taxon>
        <taxon>Dikarya</taxon>
        <taxon>Basidiomycota</taxon>
        <taxon>Agaricomycotina</taxon>
        <taxon>Agaricomycetes</taxon>
        <taxon>Agaricomycetidae</taxon>
        <taxon>Agaricales</taxon>
        <taxon>Agaricineae</taxon>
        <taxon>Nidulariaceae</taxon>
        <taxon>Crucibulum</taxon>
    </lineage>
</organism>
<dbReference type="AlphaFoldDB" id="A0A5C3LKP5"/>
<accession>A0A5C3LKP5</accession>
<keyword evidence="3" id="KW-1185">Reference proteome</keyword>
<feature type="region of interest" description="Disordered" evidence="1">
    <location>
        <begin position="1"/>
        <end position="76"/>
    </location>
</feature>
<gene>
    <name evidence="2" type="ORF">BDQ12DRAFT_447204</name>
</gene>
<feature type="compositionally biased region" description="Polar residues" evidence="1">
    <location>
        <begin position="54"/>
        <end position="69"/>
    </location>
</feature>
<dbReference type="Proteomes" id="UP000308652">
    <property type="component" value="Unassembled WGS sequence"/>
</dbReference>
<sequence>MRSETVTAKQHGGGKMYPAVPPPPAPSTPPSKSSSSLSSSATRGINRLNRRRSPTLSSIPPARSSSLPTTEERSIGGGELGWLKVKVQQSTLTRASGTGRTPACTRALSQSHTYSRSLCNPATSARNPNYTHMRGAMPSMGRAWSSGGARRENGVGSGTCVIWGMCRGG</sequence>
<evidence type="ECO:0000313" key="3">
    <source>
        <dbReference type="Proteomes" id="UP000308652"/>
    </source>
</evidence>
<protein>
    <submittedName>
        <fullName evidence="2">Uncharacterized protein</fullName>
    </submittedName>
</protein>
<dbReference type="EMBL" id="ML213654">
    <property type="protein sequence ID" value="TFK33127.1"/>
    <property type="molecule type" value="Genomic_DNA"/>
</dbReference>
<evidence type="ECO:0000256" key="1">
    <source>
        <dbReference type="SAM" id="MobiDB-lite"/>
    </source>
</evidence>
<name>A0A5C3LKP5_9AGAR</name>
<feature type="compositionally biased region" description="Low complexity" evidence="1">
    <location>
        <begin position="30"/>
        <end position="41"/>
    </location>
</feature>
<proteinExistence type="predicted"/>
<evidence type="ECO:0000313" key="2">
    <source>
        <dbReference type="EMBL" id="TFK33127.1"/>
    </source>
</evidence>